<feature type="site" description="Important for substrate specificity" evidence="4">
    <location>
        <position position="162"/>
    </location>
</feature>
<organism evidence="5 6">
    <name type="scientific">Candidatus Ichthyocystis hellenicum</name>
    <dbReference type="NCBI Taxonomy" id="1561003"/>
    <lineage>
        <taxon>Bacteria</taxon>
        <taxon>Pseudomonadati</taxon>
        <taxon>Pseudomonadota</taxon>
        <taxon>Betaproteobacteria</taxon>
        <taxon>Burkholderiales</taxon>
        <taxon>Candidatus Ichthyocystis</taxon>
    </lineage>
</organism>
<dbReference type="PANTHER" id="PTHR43213:SF5">
    <property type="entry name" value="BIFUNCTIONAL DTTP_UTP PYROPHOSPHATASE_METHYLTRANSFERASE PROTEIN-RELATED"/>
    <property type="match status" value="1"/>
</dbReference>
<evidence type="ECO:0000256" key="3">
    <source>
        <dbReference type="ARBA" id="ARBA00023080"/>
    </source>
</evidence>
<feature type="site" description="Important for substrate specificity" evidence="4">
    <location>
        <position position="20"/>
    </location>
</feature>
<feature type="site" description="Important for substrate specificity" evidence="4">
    <location>
        <position position="78"/>
    </location>
</feature>
<dbReference type="InterPro" id="IPR003697">
    <property type="entry name" value="Maf-like"/>
</dbReference>
<gene>
    <name evidence="5" type="ORF">Ark11_0756</name>
</gene>
<keyword evidence="2 4" id="KW-0378">Hydrolase</keyword>
<feature type="active site" description="Proton acceptor" evidence="4">
    <location>
        <position position="77"/>
    </location>
</feature>
<dbReference type="Gene3D" id="3.90.950.10">
    <property type="match status" value="1"/>
</dbReference>
<comment type="cofactor">
    <cofactor evidence="1 4">
        <name>a divalent metal cation</name>
        <dbReference type="ChEBI" id="CHEBI:60240"/>
    </cofactor>
</comment>
<comment type="subcellular location">
    <subcellularLocation>
        <location evidence="4">Cytoplasm</location>
    </subcellularLocation>
</comment>
<dbReference type="EC" id="3.6.1.-" evidence="4"/>
<comment type="catalytic activity">
    <reaction evidence="4">
        <text>N(7)-methyl-GTP + H2O = N(7)-methyl-GMP + diphosphate + H(+)</text>
        <dbReference type="Rhea" id="RHEA:58744"/>
        <dbReference type="ChEBI" id="CHEBI:15377"/>
        <dbReference type="ChEBI" id="CHEBI:15378"/>
        <dbReference type="ChEBI" id="CHEBI:33019"/>
        <dbReference type="ChEBI" id="CHEBI:58285"/>
        <dbReference type="ChEBI" id="CHEBI:87133"/>
    </reaction>
</comment>
<dbReference type="SUPFAM" id="SSF52972">
    <property type="entry name" value="ITPase-like"/>
    <property type="match status" value="1"/>
</dbReference>
<reference evidence="6" key="1">
    <citation type="submission" date="2015-11" db="EMBL/GenBank/DDBJ databases">
        <authorList>
            <person name="Seth-Smith H.M.B."/>
        </authorList>
    </citation>
    <scope>NUCLEOTIDE SEQUENCE [LARGE SCALE GENOMIC DNA]</scope>
    <source>
        <strain evidence="6">2013Ark11</strain>
    </source>
</reference>
<dbReference type="PIRSF" id="PIRSF006305">
    <property type="entry name" value="Maf"/>
    <property type="match status" value="1"/>
</dbReference>
<evidence type="ECO:0000256" key="4">
    <source>
        <dbReference type="HAMAP-Rule" id="MF_00528"/>
    </source>
</evidence>
<sequence length="209" mass="23374">MLIQDNFMVPNIVLASSSRYRAQILRHLGMRFTIDPPNINENPLPGESPADLCERLSYEKARKIAQKYPSAYVIGSDQAAYCDGWHLPKPENFETAVKYLTHTQGKVINFFTGVCLRQVDKNICLKTSVLTSAHIKKLSAQTIEEYVSTDMPYDCAGGIRIEKMGICLLSKLETPDPTAVLGIPIISLINFLEQCDAFTFPCKSILENI</sequence>
<evidence type="ECO:0000256" key="2">
    <source>
        <dbReference type="ARBA" id="ARBA00022801"/>
    </source>
</evidence>
<dbReference type="STRING" id="1561003.Ark11_0756"/>
<dbReference type="HAMAP" id="MF_00528">
    <property type="entry name" value="Maf"/>
    <property type="match status" value="1"/>
</dbReference>
<evidence type="ECO:0000256" key="1">
    <source>
        <dbReference type="ARBA" id="ARBA00001968"/>
    </source>
</evidence>
<comment type="similarity">
    <text evidence="4">Belongs to the Maf family. YceF subfamily.</text>
</comment>
<dbReference type="EMBL" id="LN906597">
    <property type="protein sequence ID" value="CUT17589.1"/>
    <property type="molecule type" value="Genomic_DNA"/>
</dbReference>
<protein>
    <recommendedName>
        <fullName evidence="4">7-methyl-GTP pyrophosphatase</fullName>
        <shortName evidence="4">m(7)GTP pyrophosphatase</shortName>
        <ecNumber evidence="4">3.6.1.-</ecNumber>
    </recommendedName>
</protein>
<evidence type="ECO:0000313" key="5">
    <source>
        <dbReference type="EMBL" id="CUT17589.1"/>
    </source>
</evidence>
<dbReference type="CDD" id="cd00985">
    <property type="entry name" value="Maf_Ham1"/>
    <property type="match status" value="1"/>
</dbReference>
<comment type="function">
    <text evidence="4">Nucleoside triphosphate pyrophosphatase that hydrolyzes 7-methyl-GTP (m(7)GTP). May have a dual role in cell division arrest and in preventing the incorporation of modified nucleotides into cellular nucleic acids.</text>
</comment>
<accession>A0A0S4M1E1</accession>
<dbReference type="Proteomes" id="UP000198651">
    <property type="component" value="Chromosome I"/>
</dbReference>
<keyword evidence="6" id="KW-1185">Reference proteome</keyword>
<keyword evidence="3 4" id="KW-0546">Nucleotide metabolism</keyword>
<dbReference type="Pfam" id="PF02545">
    <property type="entry name" value="Maf"/>
    <property type="match status" value="1"/>
</dbReference>
<dbReference type="GO" id="GO:0009117">
    <property type="term" value="P:nucleotide metabolic process"/>
    <property type="evidence" value="ECO:0007669"/>
    <property type="project" value="UniProtKB-KW"/>
</dbReference>
<keyword evidence="4" id="KW-0963">Cytoplasm</keyword>
<name>A0A0S4M1E1_9BURK</name>
<dbReference type="PANTHER" id="PTHR43213">
    <property type="entry name" value="BIFUNCTIONAL DTTP/UTP PYROPHOSPHATASE/METHYLTRANSFERASE PROTEIN-RELATED"/>
    <property type="match status" value="1"/>
</dbReference>
<comment type="caution">
    <text evidence="4">Lacks conserved residue(s) required for the propagation of feature annotation.</text>
</comment>
<dbReference type="NCBIfam" id="TIGR00172">
    <property type="entry name" value="maf"/>
    <property type="match status" value="1"/>
</dbReference>
<proteinExistence type="inferred from homology"/>
<dbReference type="GO" id="GO:0047429">
    <property type="term" value="F:nucleoside triphosphate diphosphatase activity"/>
    <property type="evidence" value="ECO:0007669"/>
    <property type="project" value="InterPro"/>
</dbReference>
<evidence type="ECO:0000313" key="6">
    <source>
        <dbReference type="Proteomes" id="UP000198651"/>
    </source>
</evidence>
<dbReference type="InterPro" id="IPR029001">
    <property type="entry name" value="ITPase-like_fam"/>
</dbReference>
<dbReference type="OrthoDB" id="9813694at2"/>
<dbReference type="GO" id="GO:0005737">
    <property type="term" value="C:cytoplasm"/>
    <property type="evidence" value="ECO:0007669"/>
    <property type="project" value="UniProtKB-SubCell"/>
</dbReference>
<dbReference type="AlphaFoldDB" id="A0A0S4M1E1"/>